<feature type="signal peptide" evidence="1">
    <location>
        <begin position="1"/>
        <end position="19"/>
    </location>
</feature>
<protein>
    <submittedName>
        <fullName evidence="2">Uncharacterized protein</fullName>
    </submittedName>
</protein>
<sequence length="51" mass="6138">MFCTSSMMFFFCLFSKEWTVSFIMPHSSTMKTRALFIKMCRLCGEFCCFFF</sequence>
<organism evidence="2">
    <name type="scientific">Amphimedon queenslandica</name>
    <name type="common">Sponge</name>
    <dbReference type="NCBI Taxonomy" id="400682"/>
    <lineage>
        <taxon>Eukaryota</taxon>
        <taxon>Metazoa</taxon>
        <taxon>Porifera</taxon>
        <taxon>Demospongiae</taxon>
        <taxon>Heteroscleromorpha</taxon>
        <taxon>Haplosclerida</taxon>
        <taxon>Niphatidae</taxon>
        <taxon>Amphimedon</taxon>
    </lineage>
</organism>
<name>A0A1X7VMM2_AMPQE</name>
<keyword evidence="1" id="KW-0732">Signal</keyword>
<evidence type="ECO:0000313" key="2">
    <source>
        <dbReference type="EnsemblMetazoa" id="Aqu2.1.41317_001"/>
    </source>
</evidence>
<dbReference type="EnsemblMetazoa" id="Aqu2.1.41317_001">
    <property type="protein sequence ID" value="Aqu2.1.41317_001"/>
    <property type="gene ID" value="Aqu2.1.41317"/>
</dbReference>
<accession>A0A1X7VMM2</accession>
<dbReference type="AlphaFoldDB" id="A0A1X7VMM2"/>
<feature type="chain" id="PRO_5010889783" evidence="1">
    <location>
        <begin position="20"/>
        <end position="51"/>
    </location>
</feature>
<reference evidence="2" key="1">
    <citation type="submission" date="2017-05" db="UniProtKB">
        <authorList>
            <consortium name="EnsemblMetazoa"/>
        </authorList>
    </citation>
    <scope>IDENTIFICATION</scope>
</reference>
<evidence type="ECO:0000256" key="1">
    <source>
        <dbReference type="SAM" id="SignalP"/>
    </source>
</evidence>
<proteinExistence type="predicted"/>
<dbReference type="InParanoid" id="A0A1X7VMM2"/>